<reference evidence="2 3" key="1">
    <citation type="submission" date="2019-12" db="EMBL/GenBank/DDBJ databases">
        <authorList>
            <person name="Alioto T."/>
            <person name="Alioto T."/>
            <person name="Gomez Garrido J."/>
        </authorList>
    </citation>
    <scope>NUCLEOTIDE SEQUENCE [LARGE SCALE GENOMIC DNA]</scope>
</reference>
<dbReference type="AlphaFoldDB" id="A0A8S0RMR9"/>
<gene>
    <name evidence="2" type="ORF">OLEA9_A074172</name>
</gene>
<proteinExistence type="predicted"/>
<dbReference type="Gramene" id="OE9A074172T1">
    <property type="protein sequence ID" value="OE9A074172C1"/>
    <property type="gene ID" value="OE9A074172"/>
</dbReference>
<organism evidence="2 3">
    <name type="scientific">Olea europaea subsp. europaea</name>
    <dbReference type="NCBI Taxonomy" id="158383"/>
    <lineage>
        <taxon>Eukaryota</taxon>
        <taxon>Viridiplantae</taxon>
        <taxon>Streptophyta</taxon>
        <taxon>Embryophyta</taxon>
        <taxon>Tracheophyta</taxon>
        <taxon>Spermatophyta</taxon>
        <taxon>Magnoliopsida</taxon>
        <taxon>eudicotyledons</taxon>
        <taxon>Gunneridae</taxon>
        <taxon>Pentapetalae</taxon>
        <taxon>asterids</taxon>
        <taxon>lamiids</taxon>
        <taxon>Lamiales</taxon>
        <taxon>Oleaceae</taxon>
        <taxon>Oleeae</taxon>
        <taxon>Olea</taxon>
    </lineage>
</organism>
<keyword evidence="3" id="KW-1185">Reference proteome</keyword>
<evidence type="ECO:0000313" key="2">
    <source>
        <dbReference type="EMBL" id="CAA2981027.1"/>
    </source>
</evidence>
<name>A0A8S0RMR9_OLEEU</name>
<feature type="region of interest" description="Disordered" evidence="1">
    <location>
        <begin position="32"/>
        <end position="63"/>
    </location>
</feature>
<comment type="caution">
    <text evidence="2">The sequence shown here is derived from an EMBL/GenBank/DDBJ whole genome shotgun (WGS) entry which is preliminary data.</text>
</comment>
<dbReference type="EMBL" id="CACTIH010003661">
    <property type="protein sequence ID" value="CAA2981027.1"/>
    <property type="molecule type" value="Genomic_DNA"/>
</dbReference>
<sequence>MEVEHNGRDDESYTHVSVLTPLSRLQLECTPVPADLRPNSKSRTHSFDNKNAQPLHRSDMSDEAQVQRVFEKYAKMKSGILELEDWHWKSGTGRRSRERRETGVWQKWDFNLGILGSLGK</sequence>
<evidence type="ECO:0000256" key="1">
    <source>
        <dbReference type="SAM" id="MobiDB-lite"/>
    </source>
</evidence>
<dbReference type="Proteomes" id="UP000594638">
    <property type="component" value="Unassembled WGS sequence"/>
</dbReference>
<evidence type="ECO:0000313" key="3">
    <source>
        <dbReference type="Proteomes" id="UP000594638"/>
    </source>
</evidence>
<protein>
    <submittedName>
        <fullName evidence="2">Uncharacterized protein</fullName>
    </submittedName>
</protein>
<accession>A0A8S0RMR9</accession>